<evidence type="ECO:0000256" key="5">
    <source>
        <dbReference type="ARBA" id="ARBA00023136"/>
    </source>
</evidence>
<feature type="transmembrane region" description="Helical" evidence="6">
    <location>
        <begin position="429"/>
        <end position="453"/>
    </location>
</feature>
<keyword evidence="8" id="KW-1185">Reference proteome</keyword>
<evidence type="ECO:0000256" key="2">
    <source>
        <dbReference type="ARBA" id="ARBA00008974"/>
    </source>
</evidence>
<feature type="transmembrane region" description="Helical" evidence="6">
    <location>
        <begin position="358"/>
        <end position="382"/>
    </location>
</feature>
<keyword evidence="4 6" id="KW-1133">Transmembrane helix</keyword>
<comment type="similarity">
    <text evidence="2">Belongs to the purine-cytosine permease (2.A.39) family.</text>
</comment>
<feature type="transmembrane region" description="Helical" evidence="6">
    <location>
        <begin position="202"/>
        <end position="224"/>
    </location>
</feature>
<evidence type="ECO:0000256" key="3">
    <source>
        <dbReference type="ARBA" id="ARBA00022692"/>
    </source>
</evidence>
<name>A0A5C8ZTT1_9GAMM</name>
<proteinExistence type="inferred from homology"/>
<feature type="transmembrane region" description="Helical" evidence="6">
    <location>
        <begin position="91"/>
        <end position="112"/>
    </location>
</feature>
<dbReference type="InterPro" id="IPR030191">
    <property type="entry name" value="CodB"/>
</dbReference>
<evidence type="ECO:0000313" key="8">
    <source>
        <dbReference type="Proteomes" id="UP000321039"/>
    </source>
</evidence>
<keyword evidence="3 6" id="KW-0812">Transmembrane</keyword>
<dbReference type="PANTHER" id="PTHR30569:SF0">
    <property type="entry name" value="CYTOSINE PERMEASE"/>
    <property type="match status" value="1"/>
</dbReference>
<evidence type="ECO:0000256" key="4">
    <source>
        <dbReference type="ARBA" id="ARBA00022989"/>
    </source>
</evidence>
<dbReference type="Pfam" id="PF02133">
    <property type="entry name" value="Transp_cyt_pur"/>
    <property type="match status" value="1"/>
</dbReference>
<dbReference type="AlphaFoldDB" id="A0A5C8ZTT1"/>
<feature type="transmembrane region" description="Helical" evidence="6">
    <location>
        <begin position="61"/>
        <end position="85"/>
    </location>
</feature>
<comment type="subcellular location">
    <subcellularLocation>
        <location evidence="1">Membrane</location>
        <topology evidence="1">Multi-pass membrane protein</topology>
    </subcellularLocation>
</comment>
<organism evidence="7 8">
    <name type="scientific">Parahaliea maris</name>
    <dbReference type="NCBI Taxonomy" id="2716870"/>
    <lineage>
        <taxon>Bacteria</taxon>
        <taxon>Pseudomonadati</taxon>
        <taxon>Pseudomonadota</taxon>
        <taxon>Gammaproteobacteria</taxon>
        <taxon>Cellvibrionales</taxon>
        <taxon>Halieaceae</taxon>
        <taxon>Parahaliea</taxon>
    </lineage>
</organism>
<reference evidence="7 8" key="1">
    <citation type="submission" date="2019-08" db="EMBL/GenBank/DDBJ databases">
        <title>Parahaliea maris sp. nov., isolated from the surface seawater.</title>
        <authorList>
            <person name="Liu Y."/>
        </authorList>
    </citation>
    <scope>NUCLEOTIDE SEQUENCE [LARGE SCALE GENOMIC DNA]</scope>
    <source>
        <strain evidence="7 8">HSLHS9</strain>
    </source>
</reference>
<protein>
    <submittedName>
        <fullName evidence="7">Uncharacterized protein</fullName>
    </submittedName>
</protein>
<feature type="transmembrane region" description="Helical" evidence="6">
    <location>
        <begin position="388"/>
        <end position="409"/>
    </location>
</feature>
<accession>A0A5C8ZTT1</accession>
<feature type="transmembrane region" description="Helical" evidence="6">
    <location>
        <begin position="171"/>
        <end position="190"/>
    </location>
</feature>
<dbReference type="PANTHER" id="PTHR30569">
    <property type="entry name" value="CYTOSINE TRANSPORTER CODB"/>
    <property type="match status" value="1"/>
</dbReference>
<gene>
    <name evidence="7" type="ORF">FV139_14210</name>
</gene>
<dbReference type="Gene3D" id="1.10.4160.10">
    <property type="entry name" value="Hydantoin permease"/>
    <property type="match status" value="1"/>
</dbReference>
<comment type="caution">
    <text evidence="7">The sequence shown here is derived from an EMBL/GenBank/DDBJ whole genome shotgun (WGS) entry which is preliminary data.</text>
</comment>
<dbReference type="GO" id="GO:0015209">
    <property type="term" value="F:cytosine transmembrane transporter activity"/>
    <property type="evidence" value="ECO:0007669"/>
    <property type="project" value="InterPro"/>
</dbReference>
<evidence type="ECO:0000256" key="1">
    <source>
        <dbReference type="ARBA" id="ARBA00004141"/>
    </source>
</evidence>
<feature type="transmembrane region" description="Helical" evidence="6">
    <location>
        <begin position="133"/>
        <end position="159"/>
    </location>
</feature>
<keyword evidence="5 6" id="KW-0472">Membrane</keyword>
<feature type="transmembrane region" description="Helical" evidence="6">
    <location>
        <begin position="244"/>
        <end position="262"/>
    </location>
</feature>
<dbReference type="GO" id="GO:0005886">
    <property type="term" value="C:plasma membrane"/>
    <property type="evidence" value="ECO:0007669"/>
    <property type="project" value="TreeGrafter"/>
</dbReference>
<sequence>MRSRKSSNSTCCVVVDFDRVCGLVGWGAGTDVKSEDLDHAVLDGRLPILPQERVFATARSFTTTCITFGAAIWVFLVGSLLPSVGNVKLGIVGYTSGLIIGFVPCVLASGVPSFRFGIDTVDASKSVFGVRGAFLPMIGILCTSLAWSTIIMAMVAQGVTKLVYGDGSGEGAMLTVAVALVVVVLCWLLVRKGLTFIQQVNNVAGPALIALATLSLALLLWRFGWDSLWTNKEPEAGVYTTDPLKSLAYALEFGIATSLAWWPYLGGMFRAVKHRRHVMTPSMIGLTLVGGAYCSSVAALAASAFSTSDPLAWITLLGGPVLGTGIVILILFANIAIMGMLIYFAGVSVQQLRPLAHIPWSVLLAILLVPVALAAFSTSWVLTQVATVTVYVGMQFVSITAIGITDYYLLRGQHIDAEHLFARLPGGRYWFWGGINWVAVLVVALGSATYIWIYNPVTLETADVFRYLGASIPVMLGCAVLYYLLMRLIARAGVGSYPFARDRKTVSGITEVGL</sequence>
<evidence type="ECO:0000256" key="6">
    <source>
        <dbReference type="SAM" id="Phobius"/>
    </source>
</evidence>
<feature type="transmembrane region" description="Helical" evidence="6">
    <location>
        <begin position="465"/>
        <end position="485"/>
    </location>
</feature>
<dbReference type="InterPro" id="IPR001248">
    <property type="entry name" value="Pur-cyt_permease"/>
</dbReference>
<dbReference type="EMBL" id="VRZA01000005">
    <property type="protein sequence ID" value="TXS91885.1"/>
    <property type="molecule type" value="Genomic_DNA"/>
</dbReference>
<feature type="transmembrane region" description="Helical" evidence="6">
    <location>
        <begin position="283"/>
        <end position="305"/>
    </location>
</feature>
<dbReference type="Proteomes" id="UP000321039">
    <property type="component" value="Unassembled WGS sequence"/>
</dbReference>
<evidence type="ECO:0000313" key="7">
    <source>
        <dbReference type="EMBL" id="TXS91885.1"/>
    </source>
</evidence>
<feature type="transmembrane region" description="Helical" evidence="6">
    <location>
        <begin position="325"/>
        <end position="346"/>
    </location>
</feature>